<keyword evidence="2" id="KW-1185">Reference proteome</keyword>
<protein>
    <submittedName>
        <fullName evidence="1">Uncharacterized protein</fullName>
    </submittedName>
</protein>
<evidence type="ECO:0000313" key="1">
    <source>
        <dbReference type="EMBL" id="SCB72521.1"/>
    </source>
</evidence>
<organism evidence="1 2">
    <name type="scientific">Chitinophaga costaii</name>
    <dbReference type="NCBI Taxonomy" id="1335309"/>
    <lineage>
        <taxon>Bacteria</taxon>
        <taxon>Pseudomonadati</taxon>
        <taxon>Bacteroidota</taxon>
        <taxon>Chitinophagia</taxon>
        <taxon>Chitinophagales</taxon>
        <taxon>Chitinophagaceae</taxon>
        <taxon>Chitinophaga</taxon>
    </lineage>
</organism>
<dbReference type="STRING" id="1335309.GA0116948_10156"/>
<dbReference type="Proteomes" id="UP000242818">
    <property type="component" value="Unassembled WGS sequence"/>
</dbReference>
<name>A0A1C3YR15_9BACT</name>
<reference evidence="1 2" key="1">
    <citation type="submission" date="2016-08" db="EMBL/GenBank/DDBJ databases">
        <authorList>
            <person name="Seilhamer J.J."/>
        </authorList>
    </citation>
    <scope>NUCLEOTIDE SEQUENCE [LARGE SCALE GENOMIC DNA]</scope>
    <source>
        <strain evidence="1 2">A37T2</strain>
    </source>
</reference>
<gene>
    <name evidence="1" type="ORF">GA0116948_10156</name>
</gene>
<evidence type="ECO:0000313" key="2">
    <source>
        <dbReference type="Proteomes" id="UP000242818"/>
    </source>
</evidence>
<accession>A0A1C3YR15</accession>
<proteinExistence type="predicted"/>
<dbReference type="EMBL" id="FMAR01000001">
    <property type="protein sequence ID" value="SCB72521.1"/>
    <property type="molecule type" value="Genomic_DNA"/>
</dbReference>
<dbReference type="AlphaFoldDB" id="A0A1C3YR15"/>
<sequence length="70" mass="8612">MITKVQKRIHDYLKAWNQNNQYNFKTAFEKVLLESLKYTDPSYGLQVWTHWYIWRLDLGRNFRDESLKDG</sequence>